<feature type="domain" description="Fibronectin type-III" evidence="6">
    <location>
        <begin position="769"/>
        <end position="858"/>
    </location>
</feature>
<dbReference type="SMART" id="SM00060">
    <property type="entry name" value="FN3"/>
    <property type="match status" value="2"/>
</dbReference>
<dbReference type="InterPro" id="IPR051913">
    <property type="entry name" value="GH2_Domain-Containing"/>
</dbReference>
<evidence type="ECO:0000256" key="5">
    <source>
        <dbReference type="SAM" id="MobiDB-lite"/>
    </source>
</evidence>
<dbReference type="RefSeq" id="WP_189317136.1">
    <property type="nucleotide sequence ID" value="NZ_BMQA01000088.1"/>
</dbReference>
<dbReference type="InterPro" id="IPR008979">
    <property type="entry name" value="Galactose-bd-like_sf"/>
</dbReference>
<dbReference type="EMBL" id="BMQA01000088">
    <property type="protein sequence ID" value="GGJ65734.1"/>
    <property type="molecule type" value="Genomic_DNA"/>
</dbReference>
<dbReference type="PANTHER" id="PTHR42732:SF1">
    <property type="entry name" value="BETA-MANNOSIDASE"/>
    <property type="match status" value="1"/>
</dbReference>
<dbReference type="SUPFAM" id="SSF51445">
    <property type="entry name" value="(Trans)glycosidases"/>
    <property type="match status" value="1"/>
</dbReference>
<comment type="caution">
    <text evidence="7">The sequence shown here is derived from an EMBL/GenBank/DDBJ whole genome shotgun (WGS) entry which is preliminary data.</text>
</comment>
<comment type="similarity">
    <text evidence="1">Belongs to the glycosyl hydrolase 2 family.</text>
</comment>
<dbReference type="PRINTS" id="PR00132">
    <property type="entry name" value="GLHYDRLASE2"/>
</dbReference>
<keyword evidence="8" id="KW-1185">Reference proteome</keyword>
<keyword evidence="3" id="KW-0326">Glycosidase</keyword>
<dbReference type="GO" id="GO:0004553">
    <property type="term" value="F:hydrolase activity, hydrolyzing O-glycosyl compounds"/>
    <property type="evidence" value="ECO:0007669"/>
    <property type="project" value="InterPro"/>
</dbReference>
<dbReference type="SUPFAM" id="SSF49265">
    <property type="entry name" value="Fibronectin type III"/>
    <property type="match status" value="1"/>
</dbReference>
<dbReference type="CDD" id="cd00063">
    <property type="entry name" value="FN3"/>
    <property type="match status" value="1"/>
</dbReference>
<dbReference type="InterPro" id="IPR006104">
    <property type="entry name" value="Glyco_hydro_2_N"/>
</dbReference>
<evidence type="ECO:0000259" key="6">
    <source>
        <dbReference type="PROSITE" id="PS50853"/>
    </source>
</evidence>
<dbReference type="InterPro" id="IPR006103">
    <property type="entry name" value="Glyco_hydro_2_cat"/>
</dbReference>
<evidence type="ECO:0000256" key="2">
    <source>
        <dbReference type="ARBA" id="ARBA00022801"/>
    </source>
</evidence>
<keyword evidence="4" id="KW-0119">Carbohydrate metabolism</keyword>
<dbReference type="Pfam" id="PF02836">
    <property type="entry name" value="Glyco_hydro_2_C"/>
    <property type="match status" value="1"/>
</dbReference>
<dbReference type="InterPro" id="IPR036116">
    <property type="entry name" value="FN3_sf"/>
</dbReference>
<evidence type="ECO:0000256" key="4">
    <source>
        <dbReference type="ARBA" id="ARBA00023326"/>
    </source>
</evidence>
<reference evidence="7" key="1">
    <citation type="journal article" date="2014" name="Int. J. Syst. Evol. Microbiol.">
        <title>Complete genome sequence of Corynebacterium casei LMG S-19264T (=DSM 44701T), isolated from a smear-ripened cheese.</title>
        <authorList>
            <consortium name="US DOE Joint Genome Institute (JGI-PGF)"/>
            <person name="Walter F."/>
            <person name="Albersmeier A."/>
            <person name="Kalinowski J."/>
            <person name="Ruckert C."/>
        </authorList>
    </citation>
    <scope>NUCLEOTIDE SEQUENCE</scope>
    <source>
        <strain evidence="7">JCM 3086</strain>
    </source>
</reference>
<dbReference type="InterPro" id="IPR006102">
    <property type="entry name" value="Ig-like_GH2"/>
</dbReference>
<feature type="domain" description="Fibronectin type-III" evidence="6">
    <location>
        <begin position="677"/>
        <end position="768"/>
    </location>
</feature>
<dbReference type="AlphaFoldDB" id="A0A917UL85"/>
<evidence type="ECO:0000313" key="8">
    <source>
        <dbReference type="Proteomes" id="UP000657574"/>
    </source>
</evidence>
<evidence type="ECO:0000256" key="3">
    <source>
        <dbReference type="ARBA" id="ARBA00023295"/>
    </source>
</evidence>
<organism evidence="7 8">
    <name type="scientific">Streptomyces brasiliensis</name>
    <dbReference type="NCBI Taxonomy" id="1954"/>
    <lineage>
        <taxon>Bacteria</taxon>
        <taxon>Bacillati</taxon>
        <taxon>Actinomycetota</taxon>
        <taxon>Actinomycetes</taxon>
        <taxon>Kitasatosporales</taxon>
        <taxon>Streptomycetaceae</taxon>
        <taxon>Streptomyces</taxon>
    </lineage>
</organism>
<dbReference type="InterPro" id="IPR036156">
    <property type="entry name" value="Beta-gal/glucu_dom_sf"/>
</dbReference>
<keyword evidence="4" id="KW-0624">Polysaccharide degradation</keyword>
<proteinExistence type="inferred from homology"/>
<dbReference type="Gene3D" id="3.20.20.80">
    <property type="entry name" value="Glycosidases"/>
    <property type="match status" value="1"/>
</dbReference>
<dbReference type="PROSITE" id="PS50853">
    <property type="entry name" value="FN3"/>
    <property type="match status" value="2"/>
</dbReference>
<accession>A0A917UL85</accession>
<dbReference type="PANTHER" id="PTHR42732">
    <property type="entry name" value="BETA-GALACTOSIDASE"/>
    <property type="match status" value="1"/>
</dbReference>
<evidence type="ECO:0000313" key="7">
    <source>
        <dbReference type="EMBL" id="GGJ65734.1"/>
    </source>
</evidence>
<evidence type="ECO:0000256" key="1">
    <source>
        <dbReference type="ARBA" id="ARBA00007401"/>
    </source>
</evidence>
<sequence length="858" mass="93132">MNDGTAEKPVAAHPSAPDVPAPDPDGPGHQVLAGRRTTDLCGIWEFAAGSVAAGWDRLPVPGSWDVHDRYADHQGDGWYRRTFDAPALGDAEVARLSFEAVSHTATVWLDGTELGTHVGGCTPFEYDVTTLLRAGAGPHTLTVRANNDECVGATWPWGGISGPVTLTVDPAVGVDRQQVTARPALREGTAEVTTTVTLSNAGDRDRTVRLTGVLTDRAGRPLPGGALRLEGPGGGDVSVPAGHSRSVRLTAVLPAGSYELWSLDHPTLYRSTVALSDADGLAYVLSDRFGVRAVEVHPDGLRLNGEPVRAAGFNRVPGDRVHGAAEPVSAMRAEIDRMKQAGADMTRIHHLPQSPALLDYLDEVGMLNIAEISVWGKDTSLDPDRWKPELREMVQRDANHPCIVAWSVANEIRGTEEAGRAFVRTMIDYTRAELDGSRLLTYVSNTFDDIEGPRDEALQYADFLAVNMYRDYAERLRRLRRHYPDKPVFVSEFSSDGYDFTPDRESVEYVSRHDAGIPAELSSLPWVIGASRWTFDDYRSRFEGTSPNQLRGWGVQTEWGGLKRSYDQMRTAFAPVAGLLVAAADGGSRITVVPRGRGELPSRQLRGHRLHWRAVDTGGGTVAERWLPLPDLKPGGPALDRHVEWRPGPGERPVTEYVGLVNPRGHEVAVAHLRREPPATPRITQTVVAGGALRVVFDHVPGADAYRVEVVETSHPDPRTFSREVHRDRYADVTGLADGMPYRARVVAVSAAGESASGWTVLTPSRDAGPLPPDAQALTPVPDGAVLHWRGGEADRAYAVEVADARGGEPIRAFSTRVRGFSRVEGLGSGRRVRLRVRALDADGAASAWSQWLETTTA</sequence>
<dbReference type="Pfam" id="PF02837">
    <property type="entry name" value="Glyco_hydro_2_N"/>
    <property type="match status" value="1"/>
</dbReference>
<dbReference type="Gene3D" id="2.60.120.260">
    <property type="entry name" value="Galactose-binding domain-like"/>
    <property type="match status" value="1"/>
</dbReference>
<feature type="region of interest" description="Disordered" evidence="5">
    <location>
        <begin position="1"/>
        <end position="29"/>
    </location>
</feature>
<dbReference type="InterPro" id="IPR013783">
    <property type="entry name" value="Ig-like_fold"/>
</dbReference>
<dbReference type="Pfam" id="PF00703">
    <property type="entry name" value="Glyco_hydro_2"/>
    <property type="match status" value="1"/>
</dbReference>
<gene>
    <name evidence="7" type="ORF">GCM10010121_090550</name>
</gene>
<dbReference type="InterPro" id="IPR006101">
    <property type="entry name" value="Glyco_hydro_2"/>
</dbReference>
<feature type="compositionally biased region" description="Low complexity" evidence="5">
    <location>
        <begin position="221"/>
        <end position="230"/>
    </location>
</feature>
<feature type="region of interest" description="Disordered" evidence="5">
    <location>
        <begin position="221"/>
        <end position="241"/>
    </location>
</feature>
<dbReference type="SUPFAM" id="SSF49303">
    <property type="entry name" value="beta-Galactosidase/glucuronidase domain"/>
    <property type="match status" value="1"/>
</dbReference>
<dbReference type="InterPro" id="IPR003961">
    <property type="entry name" value="FN3_dom"/>
</dbReference>
<name>A0A917UL85_9ACTN</name>
<dbReference type="SUPFAM" id="SSF49785">
    <property type="entry name" value="Galactose-binding domain-like"/>
    <property type="match status" value="1"/>
</dbReference>
<reference evidence="7" key="2">
    <citation type="submission" date="2020-09" db="EMBL/GenBank/DDBJ databases">
        <authorList>
            <person name="Sun Q."/>
            <person name="Ohkuma M."/>
        </authorList>
    </citation>
    <scope>NUCLEOTIDE SEQUENCE</scope>
    <source>
        <strain evidence="7">JCM 3086</strain>
    </source>
</reference>
<dbReference type="GO" id="GO:0000272">
    <property type="term" value="P:polysaccharide catabolic process"/>
    <property type="evidence" value="ECO:0007669"/>
    <property type="project" value="UniProtKB-KW"/>
</dbReference>
<dbReference type="Proteomes" id="UP000657574">
    <property type="component" value="Unassembled WGS sequence"/>
</dbReference>
<dbReference type="Gene3D" id="2.60.40.10">
    <property type="entry name" value="Immunoglobulins"/>
    <property type="match status" value="2"/>
</dbReference>
<protein>
    <recommendedName>
        <fullName evidence="6">Fibronectin type-III domain-containing protein</fullName>
    </recommendedName>
</protein>
<keyword evidence="2" id="KW-0378">Hydrolase</keyword>
<dbReference type="InterPro" id="IPR017853">
    <property type="entry name" value="GH"/>
</dbReference>